<proteinExistence type="predicted"/>
<dbReference type="InterPro" id="IPR045393">
    <property type="entry name" value="DUF6518"/>
</dbReference>
<feature type="transmembrane region" description="Helical" evidence="1">
    <location>
        <begin position="147"/>
        <end position="168"/>
    </location>
</feature>
<dbReference type="RefSeq" id="WP_147927059.1">
    <property type="nucleotide sequence ID" value="NZ_VKAC01000008.1"/>
</dbReference>
<name>A0A5C8ZE55_9ACTN</name>
<feature type="transmembrane region" description="Helical" evidence="1">
    <location>
        <begin position="86"/>
        <end position="105"/>
    </location>
</feature>
<dbReference type="OrthoDB" id="4829365at2"/>
<accession>A0A5C8ZE55</accession>
<feature type="transmembrane region" description="Helical" evidence="1">
    <location>
        <begin position="57"/>
        <end position="74"/>
    </location>
</feature>
<protein>
    <submittedName>
        <fullName evidence="2">Uncharacterized protein</fullName>
    </submittedName>
</protein>
<organism evidence="2 3">
    <name type="scientific">Quadrisphaera setariae</name>
    <dbReference type="NCBI Taxonomy" id="2593304"/>
    <lineage>
        <taxon>Bacteria</taxon>
        <taxon>Bacillati</taxon>
        <taxon>Actinomycetota</taxon>
        <taxon>Actinomycetes</taxon>
        <taxon>Kineosporiales</taxon>
        <taxon>Kineosporiaceae</taxon>
        <taxon>Quadrisphaera</taxon>
    </lineage>
</organism>
<reference evidence="2 3" key="1">
    <citation type="submission" date="2019-07" db="EMBL/GenBank/DDBJ databases">
        <title>Quadrisphaera sp. strain DD2A genome sequencing and assembly.</title>
        <authorList>
            <person name="Kim I."/>
        </authorList>
    </citation>
    <scope>NUCLEOTIDE SEQUENCE [LARGE SCALE GENOMIC DNA]</scope>
    <source>
        <strain evidence="2 3">DD2A</strain>
    </source>
</reference>
<evidence type="ECO:0000313" key="2">
    <source>
        <dbReference type="EMBL" id="TXR55483.1"/>
    </source>
</evidence>
<sequence length="207" mass="20749">MAPALAVAVAVGLAWGAATSGLQTVLPWPFAGLANAVGPWVAPAFVVGALSRRPWSAVLAGVLVCLGEVAGYYVTSALRGFGVNPAWVLLWSATAVVGGPVLAVAGWWWRRAASLRLAALGAALLGGVFLAEGAVSYAYYLGYVGDAVVFCVLGALLVAVLGATAAAARGPRAWSHRARGVGAAAAWLLLVLPLGAAGEVALHSLLG</sequence>
<evidence type="ECO:0000256" key="1">
    <source>
        <dbReference type="SAM" id="Phobius"/>
    </source>
</evidence>
<keyword evidence="1" id="KW-1133">Transmembrane helix</keyword>
<feature type="transmembrane region" description="Helical" evidence="1">
    <location>
        <begin position="117"/>
        <end position="141"/>
    </location>
</feature>
<evidence type="ECO:0000313" key="3">
    <source>
        <dbReference type="Proteomes" id="UP000321234"/>
    </source>
</evidence>
<dbReference type="AlphaFoldDB" id="A0A5C8ZE55"/>
<comment type="caution">
    <text evidence="2">The sequence shown here is derived from an EMBL/GenBank/DDBJ whole genome shotgun (WGS) entry which is preliminary data.</text>
</comment>
<dbReference type="EMBL" id="VKAC01000008">
    <property type="protein sequence ID" value="TXR55483.1"/>
    <property type="molecule type" value="Genomic_DNA"/>
</dbReference>
<feature type="transmembrane region" description="Helical" evidence="1">
    <location>
        <begin position="30"/>
        <end position="50"/>
    </location>
</feature>
<keyword evidence="1" id="KW-0812">Transmembrane</keyword>
<keyword evidence="1" id="KW-0472">Membrane</keyword>
<dbReference type="Pfam" id="PF20128">
    <property type="entry name" value="DUF6518"/>
    <property type="match status" value="1"/>
</dbReference>
<gene>
    <name evidence="2" type="ORF">FMM08_14315</name>
</gene>
<feature type="transmembrane region" description="Helical" evidence="1">
    <location>
        <begin position="180"/>
        <end position="202"/>
    </location>
</feature>
<dbReference type="Proteomes" id="UP000321234">
    <property type="component" value="Unassembled WGS sequence"/>
</dbReference>
<keyword evidence="3" id="KW-1185">Reference proteome</keyword>